<proteinExistence type="inferred from homology"/>
<name>A0ABV1EUE3_9FIRM</name>
<dbReference type="Pfam" id="PF02001">
    <property type="entry name" value="DUF134"/>
    <property type="match status" value="1"/>
</dbReference>
<evidence type="ECO:0000313" key="3">
    <source>
        <dbReference type="Proteomes" id="UP001440599"/>
    </source>
</evidence>
<protein>
    <submittedName>
        <fullName evidence="2">DUF134 domain-containing protein</fullName>
    </submittedName>
</protein>
<dbReference type="Proteomes" id="UP001440599">
    <property type="component" value="Unassembled WGS sequence"/>
</dbReference>
<keyword evidence="3" id="KW-1185">Reference proteome</keyword>
<dbReference type="RefSeq" id="WP_349140584.1">
    <property type="nucleotide sequence ID" value="NZ_JBBMFT010000005.1"/>
</dbReference>
<evidence type="ECO:0000313" key="2">
    <source>
        <dbReference type="EMBL" id="MEQ2456863.1"/>
    </source>
</evidence>
<accession>A0ABV1EUE3</accession>
<dbReference type="PANTHER" id="PTHR37478:SF2">
    <property type="entry name" value="UPF0251 PROTEIN TK0562"/>
    <property type="match status" value="1"/>
</dbReference>
<dbReference type="SUPFAM" id="SSF88659">
    <property type="entry name" value="Sigma3 and sigma4 domains of RNA polymerase sigma factors"/>
    <property type="match status" value="1"/>
</dbReference>
<gene>
    <name evidence="2" type="ORF">WMO45_10035</name>
</gene>
<sequence length="137" mass="14819">MPRPKKCRRICVLPARAVFGPLEGGSTGTVEMALEEYEAIRLIDRLGCTQEECAAQMGVARSTVQQIYDVARGKLALALVEGRQLCIRGGHYTLCPGAADCAGRDCARRGCGRGRCGCRTCRENKTGGNRHEDCSDL</sequence>
<comment type="caution">
    <text evidence="2">The sequence shown here is derived from an EMBL/GenBank/DDBJ whole genome shotgun (WGS) entry which is preliminary data.</text>
</comment>
<reference evidence="2 3" key="1">
    <citation type="submission" date="2024-03" db="EMBL/GenBank/DDBJ databases">
        <title>Human intestinal bacterial collection.</title>
        <authorList>
            <person name="Pauvert C."/>
            <person name="Hitch T.C.A."/>
            <person name="Clavel T."/>
        </authorList>
    </citation>
    <scope>NUCLEOTIDE SEQUENCE [LARGE SCALE GENOMIC DNA]</scope>
    <source>
        <strain evidence="2 3">CLA-AP-H34</strain>
    </source>
</reference>
<dbReference type="PANTHER" id="PTHR37478">
    <property type="match status" value="1"/>
</dbReference>
<dbReference type="EMBL" id="JBBMFT010000005">
    <property type="protein sequence ID" value="MEQ2456863.1"/>
    <property type="molecule type" value="Genomic_DNA"/>
</dbReference>
<dbReference type="InterPro" id="IPR013324">
    <property type="entry name" value="RNA_pol_sigma_r3/r4-like"/>
</dbReference>
<organism evidence="2 3">
    <name type="scientific">Flavonifractor hominis</name>
    <dbReference type="NCBI Taxonomy" id="3133178"/>
    <lineage>
        <taxon>Bacteria</taxon>
        <taxon>Bacillati</taxon>
        <taxon>Bacillota</taxon>
        <taxon>Clostridia</taxon>
        <taxon>Eubacteriales</taxon>
        <taxon>Oscillospiraceae</taxon>
        <taxon>Flavonifractor</taxon>
    </lineage>
</organism>
<comment type="similarity">
    <text evidence="1">Belongs to the UPF0251 family.</text>
</comment>
<evidence type="ECO:0000256" key="1">
    <source>
        <dbReference type="ARBA" id="ARBA00009350"/>
    </source>
</evidence>
<dbReference type="InterPro" id="IPR002852">
    <property type="entry name" value="UPF0251"/>
</dbReference>